<keyword evidence="2" id="KW-0812">Transmembrane</keyword>
<feature type="transmembrane region" description="Helical" evidence="2">
    <location>
        <begin position="439"/>
        <end position="456"/>
    </location>
</feature>
<feature type="compositionally biased region" description="Low complexity" evidence="1">
    <location>
        <begin position="144"/>
        <end position="153"/>
    </location>
</feature>
<feature type="transmembrane region" description="Helical" evidence="2">
    <location>
        <begin position="231"/>
        <end position="254"/>
    </location>
</feature>
<evidence type="ECO:0000256" key="2">
    <source>
        <dbReference type="SAM" id="Phobius"/>
    </source>
</evidence>
<evidence type="ECO:0000256" key="1">
    <source>
        <dbReference type="SAM" id="MobiDB-lite"/>
    </source>
</evidence>
<name>A0A9X2LNT3_9ACTN</name>
<dbReference type="Proteomes" id="UP001142374">
    <property type="component" value="Unassembled WGS sequence"/>
</dbReference>
<reference evidence="3" key="1">
    <citation type="submission" date="2022-06" db="EMBL/GenBank/DDBJ databases">
        <title>WGS of actinobacteria.</title>
        <authorList>
            <person name="Thawai C."/>
        </authorList>
    </citation>
    <scope>NUCLEOTIDE SEQUENCE</scope>
    <source>
        <strain evidence="3">AA8</strain>
    </source>
</reference>
<protein>
    <submittedName>
        <fullName evidence="3">Uncharacterized protein</fullName>
    </submittedName>
</protein>
<dbReference type="RefSeq" id="WP_256791591.1">
    <property type="nucleotide sequence ID" value="NZ_JANIID010000041.1"/>
</dbReference>
<keyword evidence="2" id="KW-1133">Transmembrane helix</keyword>
<gene>
    <name evidence="3" type="ORF">NQU55_31615</name>
</gene>
<accession>A0A9X2LNT3</accession>
<feature type="transmembrane region" description="Helical" evidence="2">
    <location>
        <begin position="412"/>
        <end position="433"/>
    </location>
</feature>
<sequence>MNDLSTLLQGSDLGLALSAHEALSRLERDDSRRVADSAVRALQQARPRTATSAIDLGQVSIGEPGEPTHLEVEGPPLALATLRASSEPWLTTRCTANGIELTTKVQAKGEHTGTLTLETATGRLDVRVQVQGMRSRRRDTTLMAAVPPAAATKPAKKPAPEPGPEPEPEPKPVKQPEPGLRTAAPVVRAWLFFSAAVLMCLAFAVPLGVRANGYSYWLISLAGDYQPLQPLSGFVTFALIVVSVITCVVTGTLIVRKSTRVHRRRLRQWCGAVALLTTLAVLCLVSFLFAAEAMSRLPLGCLALVAGTVLQVTGTVRLHRSSVVSTSPEAALESTQRYARPFLGAVVLMALALLLPIYERSEDVWLFQMPYMYILPPAISYVVVLVALVSTGTCGLMCALTWDDPRPVRRRWVRAWCAAVALLTFAAAASLFLTKQLQLGLLAFTAGAILQVWIAVQMWRRR</sequence>
<keyword evidence="4" id="KW-1185">Reference proteome</keyword>
<feature type="transmembrane region" description="Helical" evidence="2">
    <location>
        <begin position="266"/>
        <end position="291"/>
    </location>
</feature>
<evidence type="ECO:0000313" key="4">
    <source>
        <dbReference type="Proteomes" id="UP001142374"/>
    </source>
</evidence>
<feature type="region of interest" description="Disordered" evidence="1">
    <location>
        <begin position="144"/>
        <end position="178"/>
    </location>
</feature>
<organism evidence="3 4">
    <name type="scientific">Streptomyces telluris</name>
    <dbReference type="NCBI Taxonomy" id="2720021"/>
    <lineage>
        <taxon>Bacteria</taxon>
        <taxon>Bacillati</taxon>
        <taxon>Actinomycetota</taxon>
        <taxon>Actinomycetes</taxon>
        <taxon>Kitasatosporales</taxon>
        <taxon>Streptomycetaceae</taxon>
        <taxon>Streptomyces</taxon>
    </lineage>
</organism>
<dbReference type="AlphaFoldDB" id="A0A9X2LNT3"/>
<feature type="transmembrane region" description="Helical" evidence="2">
    <location>
        <begin position="378"/>
        <end position="400"/>
    </location>
</feature>
<dbReference type="EMBL" id="JANIID010000041">
    <property type="protein sequence ID" value="MCQ8774277.1"/>
    <property type="molecule type" value="Genomic_DNA"/>
</dbReference>
<feature type="transmembrane region" description="Helical" evidence="2">
    <location>
        <begin position="297"/>
        <end position="318"/>
    </location>
</feature>
<comment type="caution">
    <text evidence="3">The sequence shown here is derived from an EMBL/GenBank/DDBJ whole genome shotgun (WGS) entry which is preliminary data.</text>
</comment>
<keyword evidence="2" id="KW-0472">Membrane</keyword>
<feature type="transmembrane region" description="Helical" evidence="2">
    <location>
        <begin position="338"/>
        <end position="358"/>
    </location>
</feature>
<evidence type="ECO:0000313" key="3">
    <source>
        <dbReference type="EMBL" id="MCQ8774277.1"/>
    </source>
</evidence>
<feature type="transmembrane region" description="Helical" evidence="2">
    <location>
        <begin position="189"/>
        <end position="211"/>
    </location>
</feature>
<proteinExistence type="predicted"/>